<dbReference type="InterPro" id="IPR007709">
    <property type="entry name" value="N-FG_amidohydro"/>
</dbReference>
<dbReference type="Gene3D" id="3.40.630.40">
    <property type="entry name" value="Zn-dependent exopeptidases"/>
    <property type="match status" value="1"/>
</dbReference>
<keyword evidence="2" id="KW-1185">Reference proteome</keyword>
<organism evidence="1 2">
    <name type="scientific">Tissierella praeacuta DSM 18095</name>
    <dbReference type="NCBI Taxonomy" id="1123404"/>
    <lineage>
        <taxon>Bacteria</taxon>
        <taxon>Bacillati</taxon>
        <taxon>Bacillota</taxon>
        <taxon>Tissierellia</taxon>
        <taxon>Tissierellales</taxon>
        <taxon>Tissierellaceae</taxon>
        <taxon>Tissierella</taxon>
    </lineage>
</organism>
<evidence type="ECO:0000313" key="2">
    <source>
        <dbReference type="Proteomes" id="UP000184114"/>
    </source>
</evidence>
<evidence type="ECO:0000313" key="1">
    <source>
        <dbReference type="EMBL" id="SHE98143.1"/>
    </source>
</evidence>
<dbReference type="SUPFAM" id="SSF53187">
    <property type="entry name" value="Zn-dependent exopeptidases"/>
    <property type="match status" value="1"/>
</dbReference>
<sequence>MVNNTTIERSVNIEAVNIERLKILSPIIASIPHGSSCITSEMENIMIQNVLLTNNDWFLNELYDFLNKLNITRVSANYSRYIIDVNRNINKKSMEGDYTESLVYHKTTFGKNIYENSLPSKVVENRIKEFYEPYHTCLLNEINSSLKQWNKVYLFDLHSFYAQSTADIVLGTSGRSTCSHEFLDHVYKSFVDEGFTVKIDEKGLKGGYIVSHYSSIENVEAIQIEIRYTTYIEDRYFGEEVVYYKDDILFNKTKERLTRVFKNIVRIVED</sequence>
<dbReference type="Pfam" id="PF05013">
    <property type="entry name" value="FGase"/>
    <property type="match status" value="1"/>
</dbReference>
<dbReference type="GO" id="GO:0016787">
    <property type="term" value="F:hydrolase activity"/>
    <property type="evidence" value="ECO:0007669"/>
    <property type="project" value="UniProtKB-KW"/>
</dbReference>
<accession>A0A1M4XXV1</accession>
<reference evidence="2" key="1">
    <citation type="submission" date="2016-11" db="EMBL/GenBank/DDBJ databases">
        <authorList>
            <person name="Varghese N."/>
            <person name="Submissions S."/>
        </authorList>
    </citation>
    <scope>NUCLEOTIDE SEQUENCE [LARGE SCALE GENOMIC DNA]</scope>
    <source>
        <strain evidence="2">DSM 18095</strain>
    </source>
</reference>
<dbReference type="GeneID" id="90995964"/>
<name>A0A1M4XXV1_9FIRM</name>
<gene>
    <name evidence="1" type="ORF">SAMN02745784_02421</name>
</gene>
<dbReference type="AlphaFoldDB" id="A0A1M4XXV1"/>
<keyword evidence="1" id="KW-0378">Hydrolase</keyword>
<protein>
    <submittedName>
        <fullName evidence="1">N-formylglutamate amidohydrolase</fullName>
    </submittedName>
</protein>
<dbReference type="RefSeq" id="WP_072976635.1">
    <property type="nucleotide sequence ID" value="NZ_FQTY01000014.1"/>
</dbReference>
<dbReference type="EMBL" id="FQTY01000014">
    <property type="protein sequence ID" value="SHE98143.1"/>
    <property type="molecule type" value="Genomic_DNA"/>
</dbReference>
<dbReference type="STRING" id="1123404.SAMN02745784_02421"/>
<proteinExistence type="predicted"/>
<dbReference type="Proteomes" id="UP000184114">
    <property type="component" value="Unassembled WGS sequence"/>
</dbReference>